<feature type="region of interest" description="Disordered" evidence="1">
    <location>
        <begin position="1"/>
        <end position="66"/>
    </location>
</feature>
<feature type="compositionally biased region" description="Acidic residues" evidence="1">
    <location>
        <begin position="24"/>
        <end position="46"/>
    </location>
</feature>
<dbReference type="Pfam" id="PF03457">
    <property type="entry name" value="HA"/>
    <property type="match status" value="1"/>
</dbReference>
<evidence type="ECO:0000313" key="3">
    <source>
        <dbReference type="EMBL" id="EJK65364.1"/>
    </source>
</evidence>
<comment type="caution">
    <text evidence="3">The sequence shown here is derived from an EMBL/GenBank/DDBJ whole genome shotgun (WGS) entry which is preliminary data.</text>
</comment>
<sequence>MRGIRNSSRLAALAANSQKVADDNQLDYTDDDEECRPADDEGDDGEEYRPGADKRRAGSRGGTAPLLVPTRYDEKWEKRFNELTAYQAKHGDCKVPAKQGEMGTWVHNQRRLRKKGELNQDRVDKLNEIGFSWSVKAEAEESKWQKRFNELTAYQAKHGDCK</sequence>
<keyword evidence="4" id="KW-1185">Reference proteome</keyword>
<evidence type="ECO:0000259" key="2">
    <source>
        <dbReference type="Pfam" id="PF03457"/>
    </source>
</evidence>
<evidence type="ECO:0000256" key="1">
    <source>
        <dbReference type="SAM" id="MobiDB-lite"/>
    </source>
</evidence>
<dbReference type="PANTHER" id="PTHR33418">
    <property type="entry name" value="HELICASE-ASSOCIATED"/>
    <property type="match status" value="1"/>
</dbReference>
<dbReference type="PANTHER" id="PTHR33418:SF1">
    <property type="entry name" value="HELICASE-ASSOCIATED DOMAIN-CONTAINING PROTEIN"/>
    <property type="match status" value="1"/>
</dbReference>
<evidence type="ECO:0000313" key="4">
    <source>
        <dbReference type="Proteomes" id="UP000266841"/>
    </source>
</evidence>
<dbReference type="Proteomes" id="UP000266841">
    <property type="component" value="Unassembled WGS sequence"/>
</dbReference>
<dbReference type="InterPro" id="IPR005114">
    <property type="entry name" value="Helicase_assoc"/>
</dbReference>
<feature type="compositionally biased region" description="Basic and acidic residues" evidence="1">
    <location>
        <begin position="47"/>
        <end position="56"/>
    </location>
</feature>
<feature type="non-terminal residue" evidence="3">
    <location>
        <position position="162"/>
    </location>
</feature>
<accession>K0SK69</accession>
<dbReference type="EMBL" id="AGNL01015920">
    <property type="protein sequence ID" value="EJK65364.1"/>
    <property type="molecule type" value="Genomic_DNA"/>
</dbReference>
<gene>
    <name evidence="3" type="ORF">THAOC_13780</name>
</gene>
<organism evidence="3 4">
    <name type="scientific">Thalassiosira oceanica</name>
    <name type="common">Marine diatom</name>
    <dbReference type="NCBI Taxonomy" id="159749"/>
    <lineage>
        <taxon>Eukaryota</taxon>
        <taxon>Sar</taxon>
        <taxon>Stramenopiles</taxon>
        <taxon>Ochrophyta</taxon>
        <taxon>Bacillariophyta</taxon>
        <taxon>Coscinodiscophyceae</taxon>
        <taxon>Thalassiosirophycidae</taxon>
        <taxon>Thalassiosirales</taxon>
        <taxon>Thalassiosiraceae</taxon>
        <taxon>Thalassiosira</taxon>
    </lineage>
</organism>
<reference evidence="3 4" key="1">
    <citation type="journal article" date="2012" name="Genome Biol.">
        <title>Genome and low-iron response of an oceanic diatom adapted to chronic iron limitation.</title>
        <authorList>
            <person name="Lommer M."/>
            <person name="Specht M."/>
            <person name="Roy A.S."/>
            <person name="Kraemer L."/>
            <person name="Andreson R."/>
            <person name="Gutowska M.A."/>
            <person name="Wolf J."/>
            <person name="Bergner S.V."/>
            <person name="Schilhabel M.B."/>
            <person name="Klostermeier U.C."/>
            <person name="Beiko R.G."/>
            <person name="Rosenstiel P."/>
            <person name="Hippler M."/>
            <person name="Laroche J."/>
        </authorList>
    </citation>
    <scope>NUCLEOTIDE SEQUENCE [LARGE SCALE GENOMIC DNA]</scope>
    <source>
        <strain evidence="3 4">CCMP1005</strain>
    </source>
</reference>
<name>K0SK69_THAOC</name>
<feature type="domain" description="Helicase-associated" evidence="2">
    <location>
        <begin position="73"/>
        <end position="131"/>
    </location>
</feature>
<dbReference type="OrthoDB" id="498381at2759"/>
<protein>
    <recommendedName>
        <fullName evidence="2">Helicase-associated domain-containing protein</fullName>
    </recommendedName>
</protein>
<proteinExistence type="predicted"/>
<feature type="compositionally biased region" description="Low complexity" evidence="1">
    <location>
        <begin position="1"/>
        <end position="17"/>
    </location>
</feature>
<dbReference type="AlphaFoldDB" id="K0SK69"/>
<dbReference type="Gene3D" id="6.10.140.530">
    <property type="match status" value="1"/>
</dbReference>